<dbReference type="Proteomes" id="UP000009170">
    <property type="component" value="Unassembled WGS sequence"/>
</dbReference>
<sequence length="486" mass="52881">MALARARGLDARALARTRTRTRNVARVIGGGPRGGSNDADGRAWRDDVDDETLAYVRKASTASSFEERAFGDDVIGEKLLRAMRVQWTHGFASTPSGFPRCTHGFGEILAGMQPAACDLILRDVLSGSTSVLDPFAGGGTTLVCAATLGMRAVGTDVSPLACFVSAHRCWRPDETTIDEMVHRASAARDLAKSAEEQSVESDAEEAGDGGVPRAWRRIRDALRASNGGVSGGRVDESLWFCMSVALQRTQKSQSKARPRKGKGKRSGGSRGGEDNADIFYKVVEEYADRLRQFRAMCSTCDSQAPDAEIHNIDVRRFKLADEAKVDAVLTSCPYPAVYDYLSFARKVRAGSGAVVSTSSPRSQGPTSSYVNTVVPGDRNWPKEWMEGEIGSRRALRSDPYAFRDAWQREQEEWLEVVAHSLKPRGRACIMVGDGANIDTRASMVSAAEKFGLKTLAGATMKLTTTTESGNVYNQARTEHLILFEKH</sequence>
<proteinExistence type="predicted"/>
<protein>
    <submittedName>
        <fullName evidence="2">Unnamed product</fullName>
    </submittedName>
</protein>
<evidence type="ECO:0000313" key="3">
    <source>
        <dbReference type="EMBL" id="OUS43139.1"/>
    </source>
</evidence>
<dbReference type="AlphaFoldDB" id="Q00YC5"/>
<organism evidence="2 4">
    <name type="scientific">Ostreococcus tauri</name>
    <name type="common">Marine green alga</name>
    <dbReference type="NCBI Taxonomy" id="70448"/>
    <lineage>
        <taxon>Eukaryota</taxon>
        <taxon>Viridiplantae</taxon>
        <taxon>Chlorophyta</taxon>
        <taxon>Mamiellophyceae</taxon>
        <taxon>Mamiellales</taxon>
        <taxon>Bathycoccaceae</taxon>
        <taxon>Ostreococcus</taxon>
    </lineage>
</organism>
<accession>Q00YC5</accession>
<reference evidence="2" key="2">
    <citation type="journal article" date="2014" name="BMC Genomics">
        <title>An improved genome of the model marine alga Ostreococcus tauri unfolds by assessing Illumina de novo assemblies.</title>
        <authorList>
            <person name="Blanc-Mathieu R."/>
            <person name="Verhelst B."/>
            <person name="Derelle E."/>
            <person name="Rombauts S."/>
            <person name="Bouget F.Y."/>
            <person name="Carre I."/>
            <person name="Chateau A."/>
            <person name="Eyre-Walker A."/>
            <person name="Grimsley N."/>
            <person name="Moreau H."/>
            <person name="Piegu B."/>
            <person name="Rivals E."/>
            <person name="Schackwitz W."/>
            <person name="Van de Peer Y."/>
            <person name="Piganeau G."/>
        </authorList>
    </citation>
    <scope>NUCLEOTIDE SEQUENCE</scope>
    <source>
        <strain evidence="2">RCC4221</strain>
    </source>
</reference>
<dbReference type="SUPFAM" id="SSF53335">
    <property type="entry name" value="S-adenosyl-L-methionine-dependent methyltransferases"/>
    <property type="match status" value="1"/>
</dbReference>
<feature type="region of interest" description="Disordered" evidence="1">
    <location>
        <begin position="352"/>
        <end position="373"/>
    </location>
</feature>
<accession>A0A1Y5I0R7</accession>
<feature type="compositionally biased region" description="Polar residues" evidence="1">
    <location>
        <begin position="354"/>
        <end position="371"/>
    </location>
</feature>
<accession>A0A454XWN1</accession>
<reference evidence="3" key="3">
    <citation type="submission" date="2017-04" db="EMBL/GenBank/DDBJ databases">
        <title>Population genomics of picophytoplankton unveils novel chromosome hypervariability.</title>
        <authorList>
            <consortium name="DOE Joint Genome Institute"/>
            <person name="Blanc-Mathieu R."/>
            <person name="Krasovec M."/>
            <person name="Hebrard M."/>
            <person name="Yau S."/>
            <person name="Desgranges E."/>
            <person name="Martin J."/>
            <person name="Schackwitz W."/>
            <person name="Kuo A."/>
            <person name="Salin G."/>
            <person name="Donnadieu C."/>
            <person name="Desdevises Y."/>
            <person name="Sanchez-Ferandin S."/>
            <person name="Moreau H."/>
            <person name="Rivals E."/>
            <person name="Grigoriev I.V."/>
            <person name="Grimsley N."/>
            <person name="Eyre-Walker A."/>
            <person name="Piganeau G."/>
        </authorList>
    </citation>
    <scope>NUCLEOTIDE SEQUENCE [LARGE SCALE GENOMIC DNA]</scope>
    <source>
        <strain evidence="3">RCC 1115</strain>
    </source>
</reference>
<dbReference type="EMBL" id="KZ155835">
    <property type="protein sequence ID" value="OUS43139.1"/>
    <property type="molecule type" value="Genomic_DNA"/>
</dbReference>
<name>Q00YC5_OSTTA</name>
<dbReference type="KEGG" id="ota:OT_ostta12g00280"/>
<feature type="compositionally biased region" description="Basic residues" evidence="1">
    <location>
        <begin position="254"/>
        <end position="267"/>
    </location>
</feature>
<evidence type="ECO:0000313" key="4">
    <source>
        <dbReference type="Proteomes" id="UP000009170"/>
    </source>
</evidence>
<keyword evidence="4" id="KW-1185">Reference proteome</keyword>
<evidence type="ECO:0000313" key="2">
    <source>
        <dbReference type="EMBL" id="CAL57126.1"/>
    </source>
</evidence>
<feature type="region of interest" description="Disordered" evidence="1">
    <location>
        <begin position="250"/>
        <end position="272"/>
    </location>
</feature>
<evidence type="ECO:0000256" key="1">
    <source>
        <dbReference type="SAM" id="MobiDB-lite"/>
    </source>
</evidence>
<dbReference type="InParanoid" id="Q00YC5"/>
<dbReference type="Gene3D" id="3.40.50.150">
    <property type="entry name" value="Vaccinia Virus protein VP39"/>
    <property type="match status" value="2"/>
</dbReference>
<gene>
    <name evidence="3" type="ORF">BE221DRAFT_81303</name>
    <name evidence="2" type="ORF">OT_ostta12g00280</name>
</gene>
<dbReference type="RefSeq" id="XP_003082180.1">
    <property type="nucleotide sequence ID" value="XM_003082132.1"/>
</dbReference>
<dbReference type="OrthoDB" id="418661at2759"/>
<feature type="compositionally biased region" description="Acidic residues" evidence="1">
    <location>
        <begin position="197"/>
        <end position="207"/>
    </location>
</feature>
<dbReference type="GeneID" id="9835975"/>
<dbReference type="EMBL" id="CAID01000012">
    <property type="protein sequence ID" value="CAL57126.1"/>
    <property type="molecule type" value="Genomic_DNA"/>
</dbReference>
<dbReference type="Proteomes" id="UP000195557">
    <property type="component" value="Unassembled WGS sequence"/>
</dbReference>
<dbReference type="InterPro" id="IPR029063">
    <property type="entry name" value="SAM-dependent_MTases_sf"/>
</dbReference>
<dbReference type="OMA" id="YNQARTE"/>
<feature type="region of interest" description="Disordered" evidence="1">
    <location>
        <begin position="188"/>
        <end position="210"/>
    </location>
</feature>
<reference evidence="2 4" key="1">
    <citation type="journal article" date="2006" name="Proc. Natl. Acad. Sci. U.S.A.">
        <title>Genome analysis of the smallest free-living eukaryote Ostreococcus tauri unveils many unique features.</title>
        <authorList>
            <person name="Derelle E."/>
            <person name="Ferraz C."/>
            <person name="Rombauts S."/>
            <person name="Rouze P."/>
            <person name="Worden A.Z."/>
            <person name="Robbens S."/>
            <person name="Partensky F."/>
            <person name="Degroeve S."/>
            <person name="Echeynie S."/>
            <person name="Cooke R."/>
            <person name="Saeys Y."/>
            <person name="Wuyts J."/>
            <person name="Jabbari K."/>
            <person name="Bowler C."/>
            <person name="Panaud O."/>
            <person name="Piegu B."/>
            <person name="Ball S.G."/>
            <person name="Ral J.-P."/>
            <person name="Bouget F.-Y."/>
            <person name="Piganeau G."/>
            <person name="De Baets B."/>
            <person name="Picard A."/>
            <person name="Delseny M."/>
            <person name="Demaille J."/>
            <person name="Van de Peer Y."/>
            <person name="Moreau H."/>
        </authorList>
    </citation>
    <scope>NUCLEOTIDE SEQUENCE [LARGE SCALE GENOMIC DNA]</scope>
    <source>
        <strain evidence="2 4">OTTH0595</strain>
    </source>
</reference>